<dbReference type="PRINTS" id="PR00364">
    <property type="entry name" value="DISEASERSIST"/>
</dbReference>
<comment type="similarity">
    <text evidence="1">Belongs to the disease resistance NB-LRR family.</text>
</comment>
<dbReference type="EnsemblPlants" id="EMT10777">
    <property type="protein sequence ID" value="EMT10777"/>
    <property type="gene ID" value="F775_19299"/>
</dbReference>
<proteinExistence type="inferred from homology"/>
<dbReference type="InterPro" id="IPR002182">
    <property type="entry name" value="NB-ARC"/>
</dbReference>
<dbReference type="Gene3D" id="3.40.50.300">
    <property type="entry name" value="P-loop containing nucleotide triphosphate hydrolases"/>
    <property type="match status" value="1"/>
</dbReference>
<evidence type="ECO:0000259" key="10">
    <source>
        <dbReference type="Pfam" id="PF23598"/>
    </source>
</evidence>
<dbReference type="InterPro" id="IPR038005">
    <property type="entry name" value="RX-like_CC"/>
</dbReference>
<dbReference type="GO" id="GO:0002758">
    <property type="term" value="P:innate immune response-activating signaling pathway"/>
    <property type="evidence" value="ECO:0007669"/>
    <property type="project" value="UniProtKB-ARBA"/>
</dbReference>
<evidence type="ECO:0000256" key="4">
    <source>
        <dbReference type="ARBA" id="ARBA00022741"/>
    </source>
</evidence>
<dbReference type="PANTHER" id="PTHR23155">
    <property type="entry name" value="DISEASE RESISTANCE PROTEIN RP"/>
    <property type="match status" value="1"/>
</dbReference>
<evidence type="ECO:0000256" key="5">
    <source>
        <dbReference type="ARBA" id="ARBA00022821"/>
    </source>
</evidence>
<evidence type="ECO:0000259" key="9">
    <source>
        <dbReference type="Pfam" id="PF23559"/>
    </source>
</evidence>
<dbReference type="AlphaFoldDB" id="M8B237"/>
<dbReference type="GO" id="GO:0042742">
    <property type="term" value="P:defense response to bacterium"/>
    <property type="evidence" value="ECO:0007669"/>
    <property type="project" value="UniProtKB-ARBA"/>
</dbReference>
<dbReference type="Pfam" id="PF00931">
    <property type="entry name" value="NB-ARC"/>
    <property type="match status" value="1"/>
</dbReference>
<dbReference type="PANTHER" id="PTHR23155:SF906">
    <property type="entry name" value="OS08G0205100 PROTEIN"/>
    <property type="match status" value="1"/>
</dbReference>
<dbReference type="InterPro" id="IPR055414">
    <property type="entry name" value="LRR_R13L4/SHOC2-like"/>
</dbReference>
<feature type="domain" description="Disease resistance R13L4/SHOC-2-like LRR" evidence="10">
    <location>
        <begin position="577"/>
        <end position="863"/>
    </location>
</feature>
<dbReference type="Gene3D" id="1.10.10.10">
    <property type="entry name" value="Winged helix-like DNA-binding domain superfamily/Winged helix DNA-binding domain"/>
    <property type="match status" value="1"/>
</dbReference>
<dbReference type="InterPro" id="IPR044974">
    <property type="entry name" value="Disease_R_plants"/>
</dbReference>
<dbReference type="FunFam" id="3.40.50.300:FF:001091">
    <property type="entry name" value="Probable disease resistance protein At1g61300"/>
    <property type="match status" value="1"/>
</dbReference>
<evidence type="ECO:0000313" key="11">
    <source>
        <dbReference type="EnsemblPlants" id="EMT10777"/>
    </source>
</evidence>
<dbReference type="Pfam" id="PF18052">
    <property type="entry name" value="Rx_N"/>
    <property type="match status" value="1"/>
</dbReference>
<dbReference type="Gene3D" id="1.10.8.430">
    <property type="entry name" value="Helical domain of apoptotic protease-activating factors"/>
    <property type="match status" value="1"/>
</dbReference>
<keyword evidence="2" id="KW-0433">Leucine-rich repeat</keyword>
<dbReference type="InterPro" id="IPR032675">
    <property type="entry name" value="LRR_dom_sf"/>
</dbReference>
<dbReference type="InterPro" id="IPR036388">
    <property type="entry name" value="WH-like_DNA-bd_sf"/>
</dbReference>
<name>M8B237_AEGTA</name>
<feature type="domain" description="NB-ARC" evidence="7">
    <location>
        <begin position="196"/>
        <end position="352"/>
    </location>
</feature>
<keyword evidence="6" id="KW-0175">Coiled coil</keyword>
<keyword evidence="4" id="KW-0547">Nucleotide-binding</keyword>
<dbReference type="InterPro" id="IPR027417">
    <property type="entry name" value="P-loop_NTPase"/>
</dbReference>
<reference evidence="11" key="1">
    <citation type="submission" date="2015-06" db="UniProtKB">
        <authorList>
            <consortium name="EnsemblPlants"/>
        </authorList>
    </citation>
    <scope>IDENTIFICATION</scope>
</reference>
<dbReference type="InterPro" id="IPR041118">
    <property type="entry name" value="Rx_N"/>
</dbReference>
<dbReference type="ExpressionAtlas" id="M8B237">
    <property type="expression patterns" value="baseline"/>
</dbReference>
<feature type="domain" description="Disease resistance N-terminal" evidence="8">
    <location>
        <begin position="8"/>
        <end position="93"/>
    </location>
</feature>
<keyword evidence="3" id="KW-0677">Repeat</keyword>
<organism evidence="11">
    <name type="scientific">Aegilops tauschii</name>
    <name type="common">Tausch's goatgrass</name>
    <name type="synonym">Aegilops squarrosa</name>
    <dbReference type="NCBI Taxonomy" id="37682"/>
    <lineage>
        <taxon>Eukaryota</taxon>
        <taxon>Viridiplantae</taxon>
        <taxon>Streptophyta</taxon>
        <taxon>Embryophyta</taxon>
        <taxon>Tracheophyta</taxon>
        <taxon>Spermatophyta</taxon>
        <taxon>Magnoliopsida</taxon>
        <taxon>Liliopsida</taxon>
        <taxon>Poales</taxon>
        <taxon>Poaceae</taxon>
        <taxon>BOP clade</taxon>
        <taxon>Pooideae</taxon>
        <taxon>Triticodae</taxon>
        <taxon>Triticeae</taxon>
        <taxon>Triticinae</taxon>
        <taxon>Aegilops</taxon>
    </lineage>
</organism>
<dbReference type="InterPro" id="IPR058922">
    <property type="entry name" value="WHD_DRP"/>
</dbReference>
<evidence type="ECO:0000256" key="1">
    <source>
        <dbReference type="ARBA" id="ARBA00008894"/>
    </source>
</evidence>
<protein>
    <submittedName>
        <fullName evidence="11">Disease resistance protein RPP13</fullName>
    </submittedName>
</protein>
<evidence type="ECO:0000256" key="3">
    <source>
        <dbReference type="ARBA" id="ARBA00022737"/>
    </source>
</evidence>
<keyword evidence="5" id="KW-0611">Plant defense</keyword>
<evidence type="ECO:0000256" key="2">
    <source>
        <dbReference type="ARBA" id="ARBA00022614"/>
    </source>
</evidence>
<dbReference type="CDD" id="cd14798">
    <property type="entry name" value="RX-CC_like"/>
    <property type="match status" value="1"/>
</dbReference>
<dbReference type="SUPFAM" id="SSF52540">
    <property type="entry name" value="P-loop containing nucleoside triphosphate hydrolases"/>
    <property type="match status" value="1"/>
</dbReference>
<feature type="domain" description="Disease resistance protein winged helix" evidence="9">
    <location>
        <begin position="442"/>
        <end position="513"/>
    </location>
</feature>
<evidence type="ECO:0000259" key="7">
    <source>
        <dbReference type="Pfam" id="PF00931"/>
    </source>
</evidence>
<dbReference type="InterPro" id="IPR042197">
    <property type="entry name" value="Apaf_helical"/>
</dbReference>
<dbReference type="GO" id="GO:0043531">
    <property type="term" value="F:ADP binding"/>
    <property type="evidence" value="ECO:0007669"/>
    <property type="project" value="InterPro"/>
</dbReference>
<dbReference type="Gene3D" id="1.20.5.4130">
    <property type="match status" value="1"/>
</dbReference>
<dbReference type="Pfam" id="PF23559">
    <property type="entry name" value="WHD_DRP"/>
    <property type="match status" value="1"/>
</dbReference>
<evidence type="ECO:0000256" key="6">
    <source>
        <dbReference type="ARBA" id="ARBA00023054"/>
    </source>
</evidence>
<evidence type="ECO:0000259" key="8">
    <source>
        <dbReference type="Pfam" id="PF18052"/>
    </source>
</evidence>
<dbReference type="PROSITE" id="PS51450">
    <property type="entry name" value="LRR"/>
    <property type="match status" value="1"/>
</dbReference>
<dbReference type="Pfam" id="PF23598">
    <property type="entry name" value="LRR_14"/>
    <property type="match status" value="1"/>
</dbReference>
<dbReference type="GO" id="GO:0009626">
    <property type="term" value="P:plant-type hypersensitive response"/>
    <property type="evidence" value="ECO:0007669"/>
    <property type="project" value="UniProtKB-ARBA"/>
</dbReference>
<dbReference type="FunFam" id="1.10.10.10:FF:000322">
    <property type="entry name" value="Probable disease resistance protein At1g63360"/>
    <property type="match status" value="1"/>
</dbReference>
<dbReference type="Gene3D" id="3.80.10.10">
    <property type="entry name" value="Ribonuclease Inhibitor"/>
    <property type="match status" value="1"/>
</dbReference>
<dbReference type="InterPro" id="IPR001611">
    <property type="entry name" value="Leu-rich_rpt"/>
</dbReference>
<sequence length="890" mass="101304">MYAVAEDAMGSVIKELANLLHGEYKLFKETKDNIMFLKAELVSMHVFLKKMSDTEEEPDEQTKCWVGEVRELSYDIEDNIYDFLLHSEHESNNTPQLGFRGFIDKCVNLLSHFSSKISFGHHHETIYEFQGLKRRVVEASERRTRYKLDDAISKPTNKTIDLRLLALYAEVAALVGIEGPKGELIQLMMDEKSVSAGQLKVLSIVGFGGLGKTTLANQIYRQLETQFESRAFISVSQKPNIRKILRHILSQVGYDWEDTKKEIWDEDKLIRTLQQCLKNKRYFIVIDDIWDEITWNIIRCALPETMKGSRVITTTRIDTVGMLCCSNHSEYVYRMKPLSNQESRQLFFKRIFGSEDVCPPFLEEVSGKILKRCGGLPLAIITISSLLASQRYKLKGQWEHVLNSLGSNLEVHPTLEGMRQILSLSYKNLPHYLKTCMLYIGIYQEDHTIEKNDLVRQWVAQGFISKAHGRDLEDVGEGYFNELVNRSIVQPVDTNSNDEVLSCRIHDMMLDLILHKCREENFITAINELQDMVRLHDRVRRLSLNPDSVIDATVLGTIWLSQASNIWYLKAIAAFLVLPEKIQGLQQLETMELGALTSNSIRARRPRLPSDIVHLPRLLHLTIPLSRFPDGIGNMATLRTLRHFDLSWNSIDNIRELGGLTGLRDLRIAYTSSNRVARVTNIHMDALNYALEKHCSPKSSSGCFLQRLHLRCNLPRVPKSTGELHNLHHLELQVIKMVEDDVGILARLQSLINLELHIFGTPKRAIMIGTGFPVLQCFSITCIKISFLTFEAGAMSRLKRLAINFNAHGWEDQQGAPPVGIEQLSGLKEVAVLIGCHEAKDSDKRAAQSALGNAVDVHTGRPTANIRCKESWFSFEDFGLEDIKILKNLT</sequence>
<dbReference type="SUPFAM" id="SSF52058">
    <property type="entry name" value="L domain-like"/>
    <property type="match status" value="1"/>
</dbReference>
<accession>M8B237</accession>